<evidence type="ECO:0000313" key="2">
    <source>
        <dbReference type="Proteomes" id="UP001454036"/>
    </source>
</evidence>
<dbReference type="Proteomes" id="UP001454036">
    <property type="component" value="Unassembled WGS sequence"/>
</dbReference>
<reference evidence="1 2" key="1">
    <citation type="submission" date="2024-01" db="EMBL/GenBank/DDBJ databases">
        <title>The complete chloroplast genome sequence of Lithospermum erythrorhizon: insights into the phylogenetic relationship among Boraginaceae species and the maternal lineages of purple gromwells.</title>
        <authorList>
            <person name="Okada T."/>
            <person name="Watanabe K."/>
        </authorList>
    </citation>
    <scope>NUCLEOTIDE SEQUENCE [LARGE SCALE GENOMIC DNA]</scope>
</reference>
<gene>
    <name evidence="1" type="ORF">LIER_34571</name>
</gene>
<evidence type="ECO:0000313" key="1">
    <source>
        <dbReference type="EMBL" id="GAA0187283.1"/>
    </source>
</evidence>
<comment type="caution">
    <text evidence="1">The sequence shown here is derived from an EMBL/GenBank/DDBJ whole genome shotgun (WGS) entry which is preliminary data.</text>
</comment>
<sequence>MNSIGFTEQNLPMVLLSGKYSIPRIEDASNIADSTVTVKQEGVRPHMFKSVIAASHPEFSSMRQQPGIEASANFDGSIVVHDTVTVSFFY</sequence>
<organism evidence="1 2">
    <name type="scientific">Lithospermum erythrorhizon</name>
    <name type="common">Purple gromwell</name>
    <name type="synonym">Lithospermum officinale var. erythrorhizon</name>
    <dbReference type="NCBI Taxonomy" id="34254"/>
    <lineage>
        <taxon>Eukaryota</taxon>
        <taxon>Viridiplantae</taxon>
        <taxon>Streptophyta</taxon>
        <taxon>Embryophyta</taxon>
        <taxon>Tracheophyta</taxon>
        <taxon>Spermatophyta</taxon>
        <taxon>Magnoliopsida</taxon>
        <taxon>eudicotyledons</taxon>
        <taxon>Gunneridae</taxon>
        <taxon>Pentapetalae</taxon>
        <taxon>asterids</taxon>
        <taxon>lamiids</taxon>
        <taxon>Boraginales</taxon>
        <taxon>Boraginaceae</taxon>
        <taxon>Boraginoideae</taxon>
        <taxon>Lithospermeae</taxon>
        <taxon>Lithospermum</taxon>
    </lineage>
</organism>
<proteinExistence type="predicted"/>
<keyword evidence="2" id="KW-1185">Reference proteome</keyword>
<dbReference type="AlphaFoldDB" id="A0AAV3S1P8"/>
<dbReference type="EMBL" id="BAABME010014562">
    <property type="protein sequence ID" value="GAA0187283.1"/>
    <property type="molecule type" value="Genomic_DNA"/>
</dbReference>
<name>A0AAV3S1P8_LITER</name>
<protein>
    <submittedName>
        <fullName evidence="1">Uncharacterized protein</fullName>
    </submittedName>
</protein>
<accession>A0AAV3S1P8</accession>